<dbReference type="HOGENOM" id="CLU_1048153_0_0_2"/>
<dbReference type="OrthoDB" id="147058at2157"/>
<dbReference type="RefSeq" id="WP_050002362.1">
    <property type="nucleotide sequence ID" value="NZ_CP008887.1"/>
</dbReference>
<feature type="transmembrane region" description="Helical" evidence="1">
    <location>
        <begin position="114"/>
        <end position="134"/>
    </location>
</feature>
<evidence type="ECO:0000259" key="2">
    <source>
        <dbReference type="PROSITE" id="PS51012"/>
    </source>
</evidence>
<reference evidence="3 4" key="1">
    <citation type="journal article" date="2015" name="Int. J. Syst. Evol. Microbiol.">
        <title>Thermococcus eurythermalis sp. nov., a conditional piezophilic hyperthermophilic archaeon with a wide temperature range isolated from an oil-immersed chimney in the Guaymas Basin.</title>
        <authorList>
            <person name="Zhao W."/>
            <person name="Zeng X."/>
            <person name="Xiao X."/>
        </authorList>
    </citation>
    <scope>NUCLEOTIDE SEQUENCE [LARGE SCALE GENOMIC DNA]</scope>
    <source>
        <strain evidence="3 4">A501</strain>
    </source>
</reference>
<organism evidence="3 4">
    <name type="scientific">Thermococcus eurythermalis</name>
    <dbReference type="NCBI Taxonomy" id="1505907"/>
    <lineage>
        <taxon>Archaea</taxon>
        <taxon>Methanobacteriati</taxon>
        <taxon>Methanobacteriota</taxon>
        <taxon>Thermococci</taxon>
        <taxon>Thermococcales</taxon>
        <taxon>Thermococcaceae</taxon>
        <taxon>Thermococcus</taxon>
    </lineage>
</organism>
<accession>A0A097QSD3</accession>
<feature type="transmembrane region" description="Helical" evidence="1">
    <location>
        <begin position="90"/>
        <end position="108"/>
    </location>
</feature>
<name>A0A097QSD3_9EURY</name>
<feature type="transmembrane region" description="Helical" evidence="1">
    <location>
        <begin position="227"/>
        <end position="249"/>
    </location>
</feature>
<feature type="domain" description="ABC transmembrane type-2" evidence="2">
    <location>
        <begin position="27"/>
        <end position="252"/>
    </location>
</feature>
<dbReference type="InterPro" id="IPR051784">
    <property type="entry name" value="Nod_factor_ABC_transporter"/>
</dbReference>
<keyword evidence="1" id="KW-0472">Membrane</keyword>
<evidence type="ECO:0000313" key="4">
    <source>
        <dbReference type="Proteomes" id="UP000029980"/>
    </source>
</evidence>
<keyword evidence="1" id="KW-0812">Transmembrane</keyword>
<dbReference type="PANTHER" id="PTHR43229">
    <property type="entry name" value="NODULATION PROTEIN J"/>
    <property type="match status" value="1"/>
</dbReference>
<dbReference type="Proteomes" id="UP000029980">
    <property type="component" value="Chromosome"/>
</dbReference>
<feature type="transmembrane region" description="Helical" evidence="1">
    <location>
        <begin position="61"/>
        <end position="78"/>
    </location>
</feature>
<protein>
    <submittedName>
        <fullName evidence="3">ABC transporter</fullName>
    </submittedName>
</protein>
<sequence>MRDGLRIVREFFEVQRAIFFSYRWDVVSYLIGLLIQVVVMGIFASLVTINANIEQYGTDSFLQFFLIGFIVHNIIFLPRGSLSKLLIGRSFPMLYASPAGMVAIFVGINAWNVVWSLMIMGLITAVFVFFYGLVIHINLGALLVILAGFTLTFALELFSAGFRAATKARQDPINWFLNLTSQLVSGLYFPPQVLPWWLQPISKIHPERYILEMARLTMGGGYSVSQIWPSFVNLVITTGVMLVVGVAMFRWGVGKAMQLGTLGHV</sequence>
<dbReference type="KEGG" id="teu:TEU_02940"/>
<feature type="transmembrane region" description="Helical" evidence="1">
    <location>
        <begin position="26"/>
        <end position="49"/>
    </location>
</feature>
<keyword evidence="1" id="KW-1133">Transmembrane helix</keyword>
<dbReference type="EMBL" id="CP008887">
    <property type="protein sequence ID" value="AIU69381.1"/>
    <property type="molecule type" value="Genomic_DNA"/>
</dbReference>
<feature type="transmembrane region" description="Helical" evidence="1">
    <location>
        <begin position="141"/>
        <end position="162"/>
    </location>
</feature>
<evidence type="ECO:0000313" key="3">
    <source>
        <dbReference type="EMBL" id="AIU69381.1"/>
    </source>
</evidence>
<proteinExistence type="predicted"/>
<dbReference type="PROSITE" id="PS51012">
    <property type="entry name" value="ABC_TM2"/>
    <property type="match status" value="1"/>
</dbReference>
<evidence type="ECO:0000256" key="1">
    <source>
        <dbReference type="SAM" id="Phobius"/>
    </source>
</evidence>
<gene>
    <name evidence="3" type="ORF">TEU_02940</name>
</gene>
<keyword evidence="4" id="KW-1185">Reference proteome</keyword>
<dbReference type="STRING" id="1505907.TEU_02940"/>
<dbReference type="PANTHER" id="PTHR43229:SF6">
    <property type="entry name" value="ABC-TYPE MULTIDRUG TRANSPORT SYSTEM, PERMEASE COMPONENT"/>
    <property type="match status" value="1"/>
</dbReference>
<dbReference type="AlphaFoldDB" id="A0A097QSD3"/>
<dbReference type="GeneID" id="25152389"/>
<dbReference type="InterPro" id="IPR047817">
    <property type="entry name" value="ABC2_TM_bact-type"/>
</dbReference>